<evidence type="ECO:0000256" key="2">
    <source>
        <dbReference type="ARBA" id="ARBA00023015"/>
    </source>
</evidence>
<dbReference type="RefSeq" id="WP_146505233.1">
    <property type="nucleotide sequence ID" value="NZ_SJPG01000001.1"/>
</dbReference>
<dbReference type="EMBL" id="SJPG01000001">
    <property type="protein sequence ID" value="TWT63497.1"/>
    <property type="molecule type" value="Genomic_DNA"/>
</dbReference>
<feature type="domain" description="RNA polymerase sigma-70 region 2" evidence="5">
    <location>
        <begin position="23"/>
        <end position="89"/>
    </location>
</feature>
<dbReference type="InterPro" id="IPR007627">
    <property type="entry name" value="RNA_pol_sigma70_r2"/>
</dbReference>
<reference evidence="7 8" key="1">
    <citation type="submission" date="2019-02" db="EMBL/GenBank/DDBJ databases">
        <title>Deep-cultivation of Planctomycetes and their phenomic and genomic characterization uncovers novel biology.</title>
        <authorList>
            <person name="Wiegand S."/>
            <person name="Jogler M."/>
            <person name="Boedeker C."/>
            <person name="Pinto D."/>
            <person name="Vollmers J."/>
            <person name="Rivas-Marin E."/>
            <person name="Kohn T."/>
            <person name="Peeters S.H."/>
            <person name="Heuer A."/>
            <person name="Rast P."/>
            <person name="Oberbeckmann S."/>
            <person name="Bunk B."/>
            <person name="Jeske O."/>
            <person name="Meyerdierks A."/>
            <person name="Storesund J.E."/>
            <person name="Kallscheuer N."/>
            <person name="Luecker S."/>
            <person name="Lage O.M."/>
            <person name="Pohl T."/>
            <person name="Merkel B.J."/>
            <person name="Hornburger P."/>
            <person name="Mueller R.-W."/>
            <person name="Bruemmer F."/>
            <person name="Labrenz M."/>
            <person name="Spormann A.M."/>
            <person name="Op Den Camp H."/>
            <person name="Overmann J."/>
            <person name="Amann R."/>
            <person name="Jetten M.S.M."/>
            <person name="Mascher T."/>
            <person name="Medema M.H."/>
            <person name="Devos D.P."/>
            <person name="Kaster A.-K."/>
            <person name="Ovreas L."/>
            <person name="Rohde M."/>
            <person name="Galperin M.Y."/>
            <person name="Jogler C."/>
        </authorList>
    </citation>
    <scope>NUCLEOTIDE SEQUENCE [LARGE SCALE GENOMIC DNA]</scope>
    <source>
        <strain evidence="7 8">Pan54</strain>
    </source>
</reference>
<comment type="similarity">
    <text evidence="1">Belongs to the sigma-70 factor family. ECF subfamily.</text>
</comment>
<evidence type="ECO:0000259" key="6">
    <source>
        <dbReference type="Pfam" id="PF08281"/>
    </source>
</evidence>
<evidence type="ECO:0000259" key="5">
    <source>
        <dbReference type="Pfam" id="PF04542"/>
    </source>
</evidence>
<dbReference type="InterPro" id="IPR013325">
    <property type="entry name" value="RNA_pol_sigma_r2"/>
</dbReference>
<dbReference type="GO" id="GO:0006352">
    <property type="term" value="P:DNA-templated transcription initiation"/>
    <property type="evidence" value="ECO:0007669"/>
    <property type="project" value="InterPro"/>
</dbReference>
<dbReference type="Pfam" id="PF04542">
    <property type="entry name" value="Sigma70_r2"/>
    <property type="match status" value="1"/>
</dbReference>
<dbReference type="GO" id="GO:0003677">
    <property type="term" value="F:DNA binding"/>
    <property type="evidence" value="ECO:0007669"/>
    <property type="project" value="InterPro"/>
</dbReference>
<evidence type="ECO:0000313" key="8">
    <source>
        <dbReference type="Proteomes" id="UP000316095"/>
    </source>
</evidence>
<dbReference type="InterPro" id="IPR013249">
    <property type="entry name" value="RNA_pol_sigma70_r4_t2"/>
</dbReference>
<dbReference type="Gene3D" id="1.10.1740.10">
    <property type="match status" value="1"/>
</dbReference>
<dbReference type="Gene3D" id="1.10.10.10">
    <property type="entry name" value="Winged helix-like DNA-binding domain superfamily/Winged helix DNA-binding domain"/>
    <property type="match status" value="1"/>
</dbReference>
<name>A0A5C5XJW3_9PLAN</name>
<dbReference type="InterPro" id="IPR013324">
    <property type="entry name" value="RNA_pol_sigma_r3/r4-like"/>
</dbReference>
<dbReference type="SUPFAM" id="SSF88946">
    <property type="entry name" value="Sigma2 domain of RNA polymerase sigma factors"/>
    <property type="match status" value="1"/>
</dbReference>
<dbReference type="NCBIfam" id="TIGR02937">
    <property type="entry name" value="sigma70-ECF"/>
    <property type="match status" value="1"/>
</dbReference>
<dbReference type="CDD" id="cd06171">
    <property type="entry name" value="Sigma70_r4"/>
    <property type="match status" value="1"/>
</dbReference>
<evidence type="ECO:0000256" key="1">
    <source>
        <dbReference type="ARBA" id="ARBA00010641"/>
    </source>
</evidence>
<dbReference type="Pfam" id="PF08281">
    <property type="entry name" value="Sigma70_r4_2"/>
    <property type="match status" value="1"/>
</dbReference>
<sequence>MKKTDLELIAESVDGQTHAFDLLVTRYQDRLYNALFQILRNREDARDVVQDAFVLSWSKLDTFRGDANFYSWLFRVAYNVAMSRQRKKRVKTVGLRPAERERIDLPADNNSADPSQNLQVQERQSQVQAALADLPEEFRTVLILKEIEDFKYEQIAEILNVPLGTIRSRIYRARILLRERLTRLLADEGFAGQLNTTTNT</sequence>
<keyword evidence="8" id="KW-1185">Reference proteome</keyword>
<dbReference type="InterPro" id="IPR036388">
    <property type="entry name" value="WH-like_DNA-bd_sf"/>
</dbReference>
<evidence type="ECO:0000313" key="7">
    <source>
        <dbReference type="EMBL" id="TWT63497.1"/>
    </source>
</evidence>
<keyword evidence="3" id="KW-0731">Sigma factor</keyword>
<protein>
    <submittedName>
        <fullName evidence="7">ECF RNA polymerase sigma-E factor</fullName>
    </submittedName>
</protein>
<keyword evidence="2" id="KW-0805">Transcription regulation</keyword>
<comment type="caution">
    <text evidence="7">The sequence shown here is derived from an EMBL/GenBank/DDBJ whole genome shotgun (WGS) entry which is preliminary data.</text>
</comment>
<dbReference type="InterPro" id="IPR014284">
    <property type="entry name" value="RNA_pol_sigma-70_dom"/>
</dbReference>
<dbReference type="AlphaFoldDB" id="A0A5C5XJW3"/>
<gene>
    <name evidence="7" type="primary">rpoE_3</name>
    <name evidence="7" type="ORF">Pan54_42500</name>
</gene>
<dbReference type="SUPFAM" id="SSF88659">
    <property type="entry name" value="Sigma3 and sigma4 domains of RNA polymerase sigma factors"/>
    <property type="match status" value="1"/>
</dbReference>
<proteinExistence type="inferred from homology"/>
<evidence type="ECO:0000256" key="3">
    <source>
        <dbReference type="ARBA" id="ARBA00023082"/>
    </source>
</evidence>
<dbReference type="PANTHER" id="PTHR43133:SF51">
    <property type="entry name" value="RNA POLYMERASE SIGMA FACTOR"/>
    <property type="match status" value="1"/>
</dbReference>
<dbReference type="Proteomes" id="UP000316095">
    <property type="component" value="Unassembled WGS sequence"/>
</dbReference>
<dbReference type="GO" id="GO:0016987">
    <property type="term" value="F:sigma factor activity"/>
    <property type="evidence" value="ECO:0007669"/>
    <property type="project" value="UniProtKB-KW"/>
</dbReference>
<keyword evidence="4" id="KW-0804">Transcription</keyword>
<accession>A0A5C5XJW3</accession>
<organism evidence="7 8">
    <name type="scientific">Rubinisphaera italica</name>
    <dbReference type="NCBI Taxonomy" id="2527969"/>
    <lineage>
        <taxon>Bacteria</taxon>
        <taxon>Pseudomonadati</taxon>
        <taxon>Planctomycetota</taxon>
        <taxon>Planctomycetia</taxon>
        <taxon>Planctomycetales</taxon>
        <taxon>Planctomycetaceae</taxon>
        <taxon>Rubinisphaera</taxon>
    </lineage>
</organism>
<dbReference type="InterPro" id="IPR039425">
    <property type="entry name" value="RNA_pol_sigma-70-like"/>
</dbReference>
<dbReference type="PANTHER" id="PTHR43133">
    <property type="entry name" value="RNA POLYMERASE ECF-TYPE SIGMA FACTO"/>
    <property type="match status" value="1"/>
</dbReference>
<dbReference type="OrthoDB" id="9785675at2"/>
<evidence type="ECO:0000256" key="4">
    <source>
        <dbReference type="ARBA" id="ARBA00023163"/>
    </source>
</evidence>
<feature type="domain" description="RNA polymerase sigma factor 70 region 4 type 2" evidence="6">
    <location>
        <begin position="126"/>
        <end position="175"/>
    </location>
</feature>